<dbReference type="Pfam" id="PF00160">
    <property type="entry name" value="Pro_isomerase"/>
    <property type="match status" value="1"/>
</dbReference>
<sequence length="262" mass="30389">MNVSQWRKNQLKMLEIDKENNRVHRTICDCDPYYPRKYHISEWKLFRNRMKISCKFPMNIFKKTNLDDILKAQPTISKGLDYSTGRPECFIEFQVEKGEYLGKIIVQLYNDHVPVTVQNFLEIIRGDCDLTYKNCPVHRIVKDRFMETGDITKGTGTGGFSIYGENFDEEGHRLKHTKAGVLSMVRVGNQKNNSKFCITFMDMPEWDKKNVVFGKVISGAKVLTKISAYGRNIGKPLRRIYISNCSELPGCNCEEENRFKCA</sequence>
<evidence type="ECO:0000313" key="3">
    <source>
        <dbReference type="EMBL" id="KAL3277264.1"/>
    </source>
</evidence>
<evidence type="ECO:0000259" key="2">
    <source>
        <dbReference type="PROSITE" id="PS50072"/>
    </source>
</evidence>
<comment type="catalytic activity">
    <reaction evidence="1">
        <text>[protein]-peptidylproline (omega=180) = [protein]-peptidylproline (omega=0)</text>
        <dbReference type="Rhea" id="RHEA:16237"/>
        <dbReference type="Rhea" id="RHEA-COMP:10747"/>
        <dbReference type="Rhea" id="RHEA-COMP:10748"/>
        <dbReference type="ChEBI" id="CHEBI:83833"/>
        <dbReference type="ChEBI" id="CHEBI:83834"/>
        <dbReference type="EC" id="5.2.1.8"/>
    </reaction>
</comment>
<dbReference type="Proteomes" id="UP001516400">
    <property type="component" value="Unassembled WGS sequence"/>
</dbReference>
<comment type="caution">
    <text evidence="3">The sequence shown here is derived from an EMBL/GenBank/DDBJ whole genome shotgun (WGS) entry which is preliminary data.</text>
</comment>
<dbReference type="AlphaFoldDB" id="A0ABD2NFN5"/>
<dbReference type="InterPro" id="IPR002130">
    <property type="entry name" value="Cyclophilin-type_PPIase_dom"/>
</dbReference>
<dbReference type="InterPro" id="IPR029000">
    <property type="entry name" value="Cyclophilin-like_dom_sf"/>
</dbReference>
<keyword evidence="1" id="KW-0413">Isomerase</keyword>
<organism evidence="3 4">
    <name type="scientific">Cryptolaemus montrouzieri</name>
    <dbReference type="NCBI Taxonomy" id="559131"/>
    <lineage>
        <taxon>Eukaryota</taxon>
        <taxon>Metazoa</taxon>
        <taxon>Ecdysozoa</taxon>
        <taxon>Arthropoda</taxon>
        <taxon>Hexapoda</taxon>
        <taxon>Insecta</taxon>
        <taxon>Pterygota</taxon>
        <taxon>Neoptera</taxon>
        <taxon>Endopterygota</taxon>
        <taxon>Coleoptera</taxon>
        <taxon>Polyphaga</taxon>
        <taxon>Cucujiformia</taxon>
        <taxon>Coccinelloidea</taxon>
        <taxon>Coccinellidae</taxon>
        <taxon>Scymninae</taxon>
        <taxon>Scymnini</taxon>
        <taxon>Cryptolaemus</taxon>
    </lineage>
</organism>
<keyword evidence="4" id="KW-1185">Reference proteome</keyword>
<feature type="domain" description="PPIase cyclophilin-type" evidence="2">
    <location>
        <begin position="98"/>
        <end position="247"/>
    </location>
</feature>
<dbReference type="SUPFAM" id="SSF50891">
    <property type="entry name" value="Cyclophilin-like"/>
    <property type="match status" value="1"/>
</dbReference>
<dbReference type="PANTHER" id="PTHR11071:SF561">
    <property type="entry name" value="PEPTIDYL-PROLYL CIS-TRANS ISOMERASE D-RELATED"/>
    <property type="match status" value="1"/>
</dbReference>
<dbReference type="Gene3D" id="2.40.100.10">
    <property type="entry name" value="Cyclophilin-like"/>
    <property type="match status" value="1"/>
</dbReference>
<reference evidence="3 4" key="1">
    <citation type="journal article" date="2021" name="BMC Biol.">
        <title>Horizontally acquired antibacterial genes associated with adaptive radiation of ladybird beetles.</title>
        <authorList>
            <person name="Li H.S."/>
            <person name="Tang X.F."/>
            <person name="Huang Y.H."/>
            <person name="Xu Z.Y."/>
            <person name="Chen M.L."/>
            <person name="Du X.Y."/>
            <person name="Qiu B.Y."/>
            <person name="Chen P.T."/>
            <person name="Zhang W."/>
            <person name="Slipinski A."/>
            <person name="Escalona H.E."/>
            <person name="Waterhouse R.M."/>
            <person name="Zwick A."/>
            <person name="Pang H."/>
        </authorList>
    </citation>
    <scope>NUCLEOTIDE SEQUENCE [LARGE SCALE GENOMIC DNA]</scope>
    <source>
        <strain evidence="3">SYSU2018</strain>
    </source>
</reference>
<dbReference type="GO" id="GO:0003755">
    <property type="term" value="F:peptidyl-prolyl cis-trans isomerase activity"/>
    <property type="evidence" value="ECO:0007669"/>
    <property type="project" value="UniProtKB-UniRule"/>
</dbReference>
<proteinExistence type="inferred from homology"/>
<accession>A0ABD2NFN5</accession>
<dbReference type="PANTHER" id="PTHR11071">
    <property type="entry name" value="PEPTIDYL-PROLYL CIS-TRANS ISOMERASE"/>
    <property type="match status" value="1"/>
</dbReference>
<protein>
    <recommendedName>
        <fullName evidence="1">Peptidyl-prolyl cis-trans isomerase</fullName>
        <shortName evidence="1">PPIase</shortName>
        <ecNumber evidence="1">5.2.1.8</ecNumber>
    </recommendedName>
</protein>
<evidence type="ECO:0000313" key="4">
    <source>
        <dbReference type="Proteomes" id="UP001516400"/>
    </source>
</evidence>
<keyword evidence="1" id="KW-0697">Rotamase</keyword>
<dbReference type="EMBL" id="JABFTP020000103">
    <property type="protein sequence ID" value="KAL3277264.1"/>
    <property type="molecule type" value="Genomic_DNA"/>
</dbReference>
<dbReference type="PRINTS" id="PR00153">
    <property type="entry name" value="CSAPPISMRASE"/>
</dbReference>
<comment type="function">
    <text evidence="1">PPIases accelerate the folding of proteins. It catalyzes the cis-trans isomerization of proline imidic peptide bonds in oligopeptides.</text>
</comment>
<gene>
    <name evidence="3" type="ORF">HHI36_012615</name>
</gene>
<dbReference type="PROSITE" id="PS50072">
    <property type="entry name" value="CSA_PPIASE_2"/>
    <property type="match status" value="1"/>
</dbReference>
<comment type="similarity">
    <text evidence="1">Belongs to the cyclophilin-type PPIase family.</text>
</comment>
<evidence type="ECO:0000256" key="1">
    <source>
        <dbReference type="RuleBase" id="RU363019"/>
    </source>
</evidence>
<name>A0ABD2NFN5_9CUCU</name>
<dbReference type="EC" id="5.2.1.8" evidence="1"/>